<protein>
    <submittedName>
        <fullName evidence="1">Uncharacterized protein</fullName>
    </submittedName>
</protein>
<organism evidence="1">
    <name type="scientific">marine sediment metagenome</name>
    <dbReference type="NCBI Taxonomy" id="412755"/>
    <lineage>
        <taxon>unclassified sequences</taxon>
        <taxon>metagenomes</taxon>
        <taxon>ecological metagenomes</taxon>
    </lineage>
</organism>
<proteinExistence type="predicted"/>
<evidence type="ECO:0000313" key="1">
    <source>
        <dbReference type="EMBL" id="KKM85792.1"/>
    </source>
</evidence>
<accession>A0A0F9NX37</accession>
<dbReference type="EMBL" id="LAZR01007356">
    <property type="protein sequence ID" value="KKM85792.1"/>
    <property type="molecule type" value="Genomic_DNA"/>
</dbReference>
<name>A0A0F9NX37_9ZZZZ</name>
<sequence length="87" mass="9266">MIGTSIARLNIAGRRNRVLGKLADGGITARTAVDQRELILEYAGKGDPTGFYGEALEHLAGCPDATLISTGQTAAGRRTYRYRVISA</sequence>
<dbReference type="AlphaFoldDB" id="A0A0F9NX37"/>
<comment type="caution">
    <text evidence="1">The sequence shown here is derived from an EMBL/GenBank/DDBJ whole genome shotgun (WGS) entry which is preliminary data.</text>
</comment>
<reference evidence="1" key="1">
    <citation type="journal article" date="2015" name="Nature">
        <title>Complex archaea that bridge the gap between prokaryotes and eukaryotes.</title>
        <authorList>
            <person name="Spang A."/>
            <person name="Saw J.H."/>
            <person name="Jorgensen S.L."/>
            <person name="Zaremba-Niedzwiedzka K."/>
            <person name="Martijn J."/>
            <person name="Lind A.E."/>
            <person name="van Eijk R."/>
            <person name="Schleper C."/>
            <person name="Guy L."/>
            <person name="Ettema T.J."/>
        </authorList>
    </citation>
    <scope>NUCLEOTIDE SEQUENCE</scope>
</reference>
<gene>
    <name evidence="1" type="ORF">LCGC14_1285530</name>
</gene>